<dbReference type="EMBL" id="CP063845">
    <property type="protein sequence ID" value="UFP96439.1"/>
    <property type="molecule type" value="Genomic_DNA"/>
</dbReference>
<evidence type="ECO:0000313" key="2">
    <source>
        <dbReference type="Proteomes" id="UP001054846"/>
    </source>
</evidence>
<evidence type="ECO:0000313" key="1">
    <source>
        <dbReference type="EMBL" id="UFP96439.1"/>
    </source>
</evidence>
<dbReference type="InterPro" id="IPR027417">
    <property type="entry name" value="P-loop_NTPase"/>
</dbReference>
<keyword evidence="2" id="KW-1185">Reference proteome</keyword>
<gene>
    <name evidence="1" type="ORF">ISF26_09600</name>
</gene>
<protein>
    <recommendedName>
        <fullName evidence="3">NACHT domain-containing protein</fullName>
    </recommendedName>
</protein>
<proteinExistence type="predicted"/>
<dbReference type="Gene3D" id="3.40.50.300">
    <property type="entry name" value="P-loop containing nucleotide triphosphate hydrolases"/>
    <property type="match status" value="1"/>
</dbReference>
<accession>A0ABY3PS57</accession>
<evidence type="ECO:0008006" key="3">
    <source>
        <dbReference type="Google" id="ProtNLM"/>
    </source>
</evidence>
<organism evidence="1 2">
    <name type="scientific">Gloeobacter morelensis MG652769</name>
    <dbReference type="NCBI Taxonomy" id="2781736"/>
    <lineage>
        <taxon>Bacteria</taxon>
        <taxon>Bacillati</taxon>
        <taxon>Cyanobacteriota</taxon>
        <taxon>Cyanophyceae</taxon>
        <taxon>Gloeobacterales</taxon>
        <taxon>Gloeobacteraceae</taxon>
        <taxon>Gloeobacter</taxon>
        <taxon>Gloeobacter morelensis</taxon>
    </lineage>
</organism>
<name>A0ABY3PS57_9CYAN</name>
<dbReference type="RefSeq" id="WP_230843676.1">
    <property type="nucleotide sequence ID" value="NZ_CP063845.1"/>
</dbReference>
<sequence>MDDLMGALGKRGVHVTGDVVQSLIVTGEGNVINHHLNGLDRLPTDYSIPFNNFLTAYLGRPGEPVPFGGRISDIQELDRWLGDPNSPPYRLLAAPAGRGKSALLVHWSTDLVPRENVAVVLVPVSIRYGTNRPEVFLAAAVARLAVLHGREVPTVNVSTEMLKSLMGEYLKKPLADGRQLLFILDGLDEAAGWEADAGLFSTTPPQGVRVLVSARLLAGDDRVGGWLRRLGWDLHSLARGIELSPLDEVGVKDVLVSMGNPLCALGEQEDIVRQLHRLSEGEPLLVRLYVEDLQRQCGTFTNVALEKLESTPPGLQGYFERWWAEQRKLWGDKVPLREPSVQALLNLFACAQGPLRQKDILAIVPPQSGLNSWTLEEALTPLKRFVVGDGDRQGYVFSHPKLGFYFYDFLTENERQEWNKKFLDWGQRTLEELETGQLQPINAPAYLVQYYVTHIKLRNSSRDSLPEELYKLLTSSQNWLEAVTNKLGAPFFVQELAALSEQLGSLPKAPRIRILCGLGMARQVISHKVEMICGQDLHHLITNGKVDEAIGYALLEATPTRQFYRLTVIRDAFLRQGSSANESLATHAKKVANAMRDVIRLIEEPIEHINALITLGQCLADFRMLTEALQILKEAFDRILSNFDQTQQSQNLFKVFSVVAENKIDEQVKSWCDSLADESLRSECSWQLARSLASLGPSYLERAKGMAAI</sequence>
<dbReference type="SUPFAM" id="SSF52540">
    <property type="entry name" value="P-loop containing nucleoside triphosphate hydrolases"/>
    <property type="match status" value="1"/>
</dbReference>
<reference evidence="1 2" key="1">
    <citation type="journal article" date="2021" name="Genome Biol. Evol.">
        <title>Complete Genome Sequencing of a Novel Gloeobacter Species from a Waterfall Cave in Mexico.</title>
        <authorList>
            <person name="Saw J.H."/>
            <person name="Cardona T."/>
            <person name="Montejano G."/>
        </authorList>
    </citation>
    <scope>NUCLEOTIDE SEQUENCE [LARGE SCALE GENOMIC DNA]</scope>
    <source>
        <strain evidence="1">MG652769</strain>
    </source>
</reference>
<dbReference type="Proteomes" id="UP001054846">
    <property type="component" value="Chromosome"/>
</dbReference>